<dbReference type="EMBL" id="JAEPRC010000773">
    <property type="protein sequence ID" value="KAG2191931.1"/>
    <property type="molecule type" value="Genomic_DNA"/>
</dbReference>
<gene>
    <name evidence="2" type="ORF">INT46_011852</name>
</gene>
<evidence type="ECO:0008006" key="4">
    <source>
        <dbReference type="Google" id="ProtNLM"/>
    </source>
</evidence>
<accession>A0A8H7UMW5</accession>
<protein>
    <recommendedName>
        <fullName evidence="4">Mitochondrial mRNA-processing protein COX24 C-terminal domain-containing protein</fullName>
    </recommendedName>
</protein>
<dbReference type="AlphaFoldDB" id="A0A8H7UMW5"/>
<evidence type="ECO:0000313" key="2">
    <source>
        <dbReference type="EMBL" id="KAG2191931.1"/>
    </source>
</evidence>
<proteinExistence type="predicted"/>
<dbReference type="Proteomes" id="UP000650833">
    <property type="component" value="Unassembled WGS sequence"/>
</dbReference>
<dbReference type="OrthoDB" id="2429891at2759"/>
<name>A0A8H7UMW5_9FUNG</name>
<comment type="caution">
    <text evidence="2">The sequence shown here is derived from an EMBL/GenBank/DDBJ whole genome shotgun (WGS) entry which is preliminary data.</text>
</comment>
<sequence length="213" mass="24586">MIARTSLKTLYSRKTFGKFTLLPSCEQKQQKRNSSSSSYNDNNEDKDKKQQITKSTTQKKNCAPDIPSFMPVINIPVAELAHNAFFSLHRPLLGLSTPRPFLAGDMVGQIKKEEDSETEEAMLQYMMTLRPFEPPGLDTIKEEKCSTTTLTVEVDPSYFLNHNNNHDEIADYLTAMQEKLDLLYDERARKLSNTILKKKTRRLRKRKGFFEKN</sequence>
<evidence type="ECO:0000256" key="1">
    <source>
        <dbReference type="SAM" id="MobiDB-lite"/>
    </source>
</evidence>
<reference evidence="2" key="1">
    <citation type="submission" date="2020-12" db="EMBL/GenBank/DDBJ databases">
        <title>Metabolic potential, ecology and presence of endohyphal bacteria is reflected in genomic diversity of Mucoromycotina.</title>
        <authorList>
            <person name="Muszewska A."/>
            <person name="Okrasinska A."/>
            <person name="Steczkiewicz K."/>
            <person name="Drgas O."/>
            <person name="Orlowska M."/>
            <person name="Perlinska-Lenart U."/>
            <person name="Aleksandrzak-Piekarczyk T."/>
            <person name="Szatraj K."/>
            <person name="Zielenkiewicz U."/>
            <person name="Pilsyk S."/>
            <person name="Malc E."/>
            <person name="Mieczkowski P."/>
            <person name="Kruszewska J.S."/>
            <person name="Biernat P."/>
            <person name="Pawlowska J."/>
        </authorList>
    </citation>
    <scope>NUCLEOTIDE SEQUENCE</scope>
    <source>
        <strain evidence="2">CBS 226.32</strain>
    </source>
</reference>
<evidence type="ECO:0000313" key="3">
    <source>
        <dbReference type="Proteomes" id="UP000650833"/>
    </source>
</evidence>
<keyword evidence="3" id="KW-1185">Reference proteome</keyword>
<feature type="region of interest" description="Disordered" evidence="1">
    <location>
        <begin position="26"/>
        <end position="63"/>
    </location>
</feature>
<feature type="compositionally biased region" description="Low complexity" evidence="1">
    <location>
        <begin position="32"/>
        <end position="41"/>
    </location>
</feature>
<organism evidence="2 3">
    <name type="scientific">Mucor plumbeus</name>
    <dbReference type="NCBI Taxonomy" id="97098"/>
    <lineage>
        <taxon>Eukaryota</taxon>
        <taxon>Fungi</taxon>
        <taxon>Fungi incertae sedis</taxon>
        <taxon>Mucoromycota</taxon>
        <taxon>Mucoromycotina</taxon>
        <taxon>Mucoromycetes</taxon>
        <taxon>Mucorales</taxon>
        <taxon>Mucorineae</taxon>
        <taxon>Mucoraceae</taxon>
        <taxon>Mucor</taxon>
    </lineage>
</organism>